<dbReference type="RefSeq" id="WP_148978670.1">
    <property type="nucleotide sequence ID" value="NZ_JBNILM010000003.1"/>
</dbReference>
<feature type="domain" description="AB hydrolase-1" evidence="1">
    <location>
        <begin position="26"/>
        <end position="282"/>
    </location>
</feature>
<protein>
    <submittedName>
        <fullName evidence="2">Alpha/beta hydrolase</fullName>
    </submittedName>
</protein>
<dbReference type="InterPro" id="IPR000073">
    <property type="entry name" value="AB_hydrolase_1"/>
</dbReference>
<dbReference type="PRINTS" id="PR00111">
    <property type="entry name" value="ABHYDROLASE"/>
</dbReference>
<dbReference type="Gene3D" id="3.40.50.1820">
    <property type="entry name" value="alpha/beta hydrolase"/>
    <property type="match status" value="1"/>
</dbReference>
<dbReference type="Proteomes" id="UP000324517">
    <property type="component" value="Unassembled WGS sequence"/>
</dbReference>
<dbReference type="InterPro" id="IPR050266">
    <property type="entry name" value="AB_hydrolase_sf"/>
</dbReference>
<reference evidence="2 3" key="1">
    <citation type="submission" date="2019-08" db="EMBL/GenBank/DDBJ databases">
        <title>Bacillus genomes from the desert of Cuatro Cienegas, Coahuila.</title>
        <authorList>
            <person name="Olmedo-Alvarez G."/>
        </authorList>
    </citation>
    <scope>NUCLEOTIDE SEQUENCE [LARGE SCALE GENOMIC DNA]</scope>
    <source>
        <strain evidence="2 3">CH98b_3T</strain>
    </source>
</reference>
<comment type="caution">
    <text evidence="2">The sequence shown here is derived from an EMBL/GenBank/DDBJ whole genome shotgun (WGS) entry which is preliminary data.</text>
</comment>
<accession>A0A5D4TDA8</accession>
<gene>
    <name evidence="2" type="ORF">FZC75_05325</name>
</gene>
<dbReference type="InterPro" id="IPR029058">
    <property type="entry name" value="AB_hydrolase_fold"/>
</dbReference>
<dbReference type="Pfam" id="PF00561">
    <property type="entry name" value="Abhydrolase_1"/>
    <property type="match status" value="1"/>
</dbReference>
<dbReference type="AlphaFoldDB" id="A0A5D4TDA8"/>
<dbReference type="PANTHER" id="PTHR43798:SF33">
    <property type="entry name" value="HYDROLASE, PUTATIVE (AFU_ORTHOLOGUE AFUA_2G14860)-RELATED"/>
    <property type="match status" value="1"/>
</dbReference>
<dbReference type="EMBL" id="VTET01000002">
    <property type="protein sequence ID" value="TYS73750.1"/>
    <property type="molecule type" value="Genomic_DNA"/>
</dbReference>
<dbReference type="OrthoDB" id="252464at2"/>
<evidence type="ECO:0000313" key="3">
    <source>
        <dbReference type="Proteomes" id="UP000324517"/>
    </source>
</evidence>
<sequence>MIVQKQVKLPNGETYGYRERVGSGATILLIHGNMTSSKHWDLLMENIDSSLHLVAVDMRGFGESSYHEKIYSIKVLADDIKLFVDELKLSDFTIIGWSTGGAVAMQFVAEYPNFAKKLILLASASTRGYPLFETDENGQPDLSKRLSSYEQVLQDKTRTITISHAYASRNKEVLRMIWNYAIYHDNQPEAHRYEEYLEDMLTQRNYPEILHALNMFNISHHHNGLKEGTGEVGNINIPVLVLAGENDLVISEQMSKEVVEDLGEVATFLSLKGCGHSAQVDDLPKLLQAITTFIAKQEEQYK</sequence>
<organism evidence="2 3">
    <name type="scientific">Sutcliffiella horikoshii</name>
    <dbReference type="NCBI Taxonomy" id="79883"/>
    <lineage>
        <taxon>Bacteria</taxon>
        <taxon>Bacillati</taxon>
        <taxon>Bacillota</taxon>
        <taxon>Bacilli</taxon>
        <taxon>Bacillales</taxon>
        <taxon>Bacillaceae</taxon>
        <taxon>Sutcliffiella</taxon>
    </lineage>
</organism>
<dbReference type="PANTHER" id="PTHR43798">
    <property type="entry name" value="MONOACYLGLYCEROL LIPASE"/>
    <property type="match status" value="1"/>
</dbReference>
<evidence type="ECO:0000313" key="2">
    <source>
        <dbReference type="EMBL" id="TYS73750.1"/>
    </source>
</evidence>
<dbReference type="SUPFAM" id="SSF53474">
    <property type="entry name" value="alpha/beta-Hydrolases"/>
    <property type="match status" value="1"/>
</dbReference>
<dbReference type="PRINTS" id="PR00412">
    <property type="entry name" value="EPOXHYDRLASE"/>
</dbReference>
<dbReference type="GO" id="GO:0047372">
    <property type="term" value="F:monoacylglycerol lipase activity"/>
    <property type="evidence" value="ECO:0007669"/>
    <property type="project" value="TreeGrafter"/>
</dbReference>
<keyword evidence="2" id="KW-0378">Hydrolase</keyword>
<evidence type="ECO:0000259" key="1">
    <source>
        <dbReference type="Pfam" id="PF00561"/>
    </source>
</evidence>
<name>A0A5D4TDA8_9BACI</name>
<dbReference type="InterPro" id="IPR000639">
    <property type="entry name" value="Epox_hydrolase-like"/>
</dbReference>
<dbReference type="GO" id="GO:0016020">
    <property type="term" value="C:membrane"/>
    <property type="evidence" value="ECO:0007669"/>
    <property type="project" value="TreeGrafter"/>
</dbReference>
<proteinExistence type="predicted"/>
<dbReference type="GO" id="GO:0046464">
    <property type="term" value="P:acylglycerol catabolic process"/>
    <property type="evidence" value="ECO:0007669"/>
    <property type="project" value="TreeGrafter"/>
</dbReference>